<dbReference type="SUPFAM" id="SSF52540">
    <property type="entry name" value="P-loop containing nucleoside triphosphate hydrolases"/>
    <property type="match status" value="1"/>
</dbReference>
<dbReference type="Proteomes" id="UP000181728">
    <property type="component" value="Unassembled WGS sequence"/>
</dbReference>
<accession>A0A483B906</accession>
<dbReference type="Pfam" id="PF13671">
    <property type="entry name" value="AAA_33"/>
    <property type="match status" value="1"/>
</dbReference>
<comment type="caution">
    <text evidence="1">The sequence shown here is derived from an EMBL/GenBank/DDBJ whole genome shotgun (WGS) entry which is preliminary data.</text>
</comment>
<dbReference type="InterPro" id="IPR027417">
    <property type="entry name" value="P-loop_NTPase"/>
</dbReference>
<organism evidence="1 2">
    <name type="scientific">Oenococcus oeni</name>
    <name type="common">Leuconostoc oenos</name>
    <dbReference type="NCBI Taxonomy" id="1247"/>
    <lineage>
        <taxon>Bacteria</taxon>
        <taxon>Bacillati</taxon>
        <taxon>Bacillota</taxon>
        <taxon>Bacilli</taxon>
        <taxon>Lactobacillales</taxon>
        <taxon>Lactobacillaceae</taxon>
        <taxon>Oenococcus</taxon>
    </lineage>
</organism>
<dbReference type="Gene3D" id="3.40.50.300">
    <property type="entry name" value="P-loop containing nucleotide triphosphate hydrolases"/>
    <property type="match status" value="1"/>
</dbReference>
<dbReference type="AlphaFoldDB" id="A0A483B906"/>
<evidence type="ECO:0000313" key="1">
    <source>
        <dbReference type="EMBL" id="OIM21755.1"/>
    </source>
</evidence>
<dbReference type="RefSeq" id="WP_071419695.1">
    <property type="nucleotide sequence ID" value="NZ_MLLI01000069.1"/>
</dbReference>
<dbReference type="NCBIfam" id="NF005255">
    <property type="entry name" value="PRK06762.2-2"/>
    <property type="match status" value="1"/>
</dbReference>
<evidence type="ECO:0000313" key="2">
    <source>
        <dbReference type="Proteomes" id="UP000181728"/>
    </source>
</evidence>
<protein>
    <submittedName>
        <fullName evidence="1">Uncharacterized protein</fullName>
    </submittedName>
</protein>
<name>A0A483B906_OENOE</name>
<reference evidence="1 2" key="1">
    <citation type="journal article" date="2016" name="BMC Genomics">
        <title>Consensus pan-genome assembly of the specialised wine bacterium Oenococcus oeni.</title>
        <authorList>
            <person name="Sternes P.R."/>
            <person name="Borneman A.R."/>
        </authorList>
    </citation>
    <scope>NUCLEOTIDE SEQUENCE [LARGE SCALE GENOMIC DNA]</scope>
    <source>
        <strain evidence="1 2">AWRIB661</strain>
    </source>
</reference>
<sequence>MLENIFVFRGNSACGKSSTAKELKKSLGNRTLLISQDEVRKRMLDEKDKPNNKSISLIETMINWADQNVDFVVLEGILKRDVYANMLFRLKNQYQKKMKTFYFDIFFEETYRRNLLKKKPFSRGLMQDWWLDNDRLGYEDHVFTIKDDLPARMEYILKIK</sequence>
<gene>
    <name evidence="1" type="ORF">ATX59_02585</name>
</gene>
<proteinExistence type="predicted"/>
<dbReference type="EMBL" id="MLOK01000026">
    <property type="protein sequence ID" value="OIM21755.1"/>
    <property type="molecule type" value="Genomic_DNA"/>
</dbReference>